<dbReference type="InterPro" id="IPR036890">
    <property type="entry name" value="HATPase_C_sf"/>
</dbReference>
<keyword evidence="10" id="KW-0902">Two-component regulatory system</keyword>
<dbReference type="InterPro" id="IPR050640">
    <property type="entry name" value="Bact_2-comp_sensor_kinase"/>
</dbReference>
<keyword evidence="2" id="KW-1003">Cell membrane</keyword>
<evidence type="ECO:0000256" key="4">
    <source>
        <dbReference type="ARBA" id="ARBA00022679"/>
    </source>
</evidence>
<comment type="caution">
    <text evidence="14">The sequence shown here is derived from an EMBL/GenBank/DDBJ whole genome shotgun (WGS) entry which is preliminary data.</text>
</comment>
<organism evidence="14 15">
    <name type="scientific">Enterocloster citroniae</name>
    <dbReference type="NCBI Taxonomy" id="358743"/>
    <lineage>
        <taxon>Bacteria</taxon>
        <taxon>Bacillati</taxon>
        <taxon>Bacillota</taxon>
        <taxon>Clostridia</taxon>
        <taxon>Lachnospirales</taxon>
        <taxon>Lachnospiraceae</taxon>
        <taxon>Enterocloster</taxon>
    </lineage>
</organism>
<reference evidence="14 15" key="1">
    <citation type="submission" date="2024-06" db="EMBL/GenBank/DDBJ databases">
        <title>Genomic Encyclopedia of Type Strains, Phase IV (KMG-IV): sequencing the most valuable type-strain genomes for metagenomic binning, comparative biology and taxonomic classification.</title>
        <authorList>
            <person name="Goeker M."/>
        </authorList>
    </citation>
    <scope>NUCLEOTIDE SEQUENCE [LARGE SCALE GENOMIC DNA]</scope>
    <source>
        <strain evidence="14 15">DSM 19261</strain>
    </source>
</reference>
<name>A0ABV2G0J2_9FIRM</name>
<keyword evidence="15" id="KW-1185">Reference proteome</keyword>
<dbReference type="Pfam" id="PF02518">
    <property type="entry name" value="HATPase_c"/>
    <property type="match status" value="1"/>
</dbReference>
<dbReference type="PANTHER" id="PTHR34220:SF11">
    <property type="entry name" value="SENSOR PROTEIN KINASE HPTS"/>
    <property type="match status" value="1"/>
</dbReference>
<comment type="subcellular location">
    <subcellularLocation>
        <location evidence="1">Cell membrane</location>
        <topology evidence="1">Multi-pass membrane protein</topology>
    </subcellularLocation>
</comment>
<accession>A0ABV2G0J2</accession>
<keyword evidence="3" id="KW-0597">Phosphoprotein</keyword>
<dbReference type="CDD" id="cd12912">
    <property type="entry name" value="PDC2_MCP_like"/>
    <property type="match status" value="1"/>
</dbReference>
<feature type="domain" description="HAMP" evidence="13">
    <location>
        <begin position="341"/>
        <end position="392"/>
    </location>
</feature>
<dbReference type="PANTHER" id="PTHR34220">
    <property type="entry name" value="SENSOR HISTIDINE KINASE YPDA"/>
    <property type="match status" value="1"/>
</dbReference>
<feature type="transmembrane region" description="Helical" evidence="12">
    <location>
        <begin position="322"/>
        <end position="343"/>
    </location>
</feature>
<dbReference type="SMART" id="SM00387">
    <property type="entry name" value="HATPase_c"/>
    <property type="match status" value="1"/>
</dbReference>
<evidence type="ECO:0000256" key="9">
    <source>
        <dbReference type="ARBA" id="ARBA00022989"/>
    </source>
</evidence>
<evidence type="ECO:0000313" key="14">
    <source>
        <dbReference type="EMBL" id="MET3571629.1"/>
    </source>
</evidence>
<evidence type="ECO:0000256" key="6">
    <source>
        <dbReference type="ARBA" id="ARBA00022741"/>
    </source>
</evidence>
<keyword evidence="6" id="KW-0547">Nucleotide-binding</keyword>
<dbReference type="Gene3D" id="3.30.565.10">
    <property type="entry name" value="Histidine kinase-like ATPase, C-terminal domain"/>
    <property type="match status" value="1"/>
</dbReference>
<dbReference type="EC" id="2.7.13.3" evidence="14"/>
<dbReference type="GO" id="GO:0004673">
    <property type="term" value="F:protein histidine kinase activity"/>
    <property type="evidence" value="ECO:0007669"/>
    <property type="project" value="UniProtKB-EC"/>
</dbReference>
<gene>
    <name evidence="14" type="ORF">ABID13_003280</name>
</gene>
<evidence type="ECO:0000259" key="13">
    <source>
        <dbReference type="PROSITE" id="PS50885"/>
    </source>
</evidence>
<dbReference type="SUPFAM" id="SSF55874">
    <property type="entry name" value="ATPase domain of HSP90 chaperone/DNA topoisomerase II/histidine kinase"/>
    <property type="match status" value="1"/>
</dbReference>
<evidence type="ECO:0000313" key="15">
    <source>
        <dbReference type="Proteomes" id="UP001549200"/>
    </source>
</evidence>
<proteinExistence type="predicted"/>
<evidence type="ECO:0000256" key="7">
    <source>
        <dbReference type="ARBA" id="ARBA00022777"/>
    </source>
</evidence>
<keyword evidence="11 12" id="KW-0472">Membrane</keyword>
<keyword evidence="5 12" id="KW-0812">Transmembrane</keyword>
<evidence type="ECO:0000256" key="2">
    <source>
        <dbReference type="ARBA" id="ARBA00022475"/>
    </source>
</evidence>
<evidence type="ECO:0000256" key="3">
    <source>
        <dbReference type="ARBA" id="ARBA00022553"/>
    </source>
</evidence>
<evidence type="ECO:0000256" key="1">
    <source>
        <dbReference type="ARBA" id="ARBA00004651"/>
    </source>
</evidence>
<dbReference type="InterPro" id="IPR003660">
    <property type="entry name" value="HAMP_dom"/>
</dbReference>
<evidence type="ECO:0000256" key="12">
    <source>
        <dbReference type="SAM" id="Phobius"/>
    </source>
</evidence>
<sequence>MIQNLIGWKHRLENASLQFQFHLFYIGMLMVLVPSITIFCYIESQKILYEVVTADIRNLVQKSNQIADSKLQLAKEYVFGFLADEDTRRLLAESENTDDQGRLYFLDGELKKVADRYFLSSPDIYSVNIMTERYNFGISLNQNYIPYASFEKSELYKIGKESRKRLSWVPTYKFYEMYGQPELEQFTNIDYYYMFSMVKNLRNEKTPTSKGYQILTINFTDGFWDDVFLTIPEYQNIEYFIIDPNGCIISHTDKNRIGTVIHADWPSQICEEKSGSGMVEMGGKKWMISYSKSTVTGWTSVFAIDQQEFHGLYLSQLRKSSFMIFTMIIISTAAFSLAIRRLVVHPVMDLTDQVALVEDNPDHRIREKGSAEFRNLIHTYNRMNDNVQKLTMQNYETIRLYQESKLKELNLQLNPHFIYNVLNLLNLELIREDELECSELVDDVIFMMRYILDSDNVTEELQTDLEYTLHYIDVINRRYDGIYQLKIDVDPQLCKTKVPKFMLQPIVENVFKHAFIHEQEDRYIKIVCCKRGCNRYFSVEDNGSGMDMDQIKRINEGKEGSVGLNMTRERVKYLYGDEAALYAELTPDGGTRICIILPDTAIEPVFQG</sequence>
<dbReference type="InterPro" id="IPR010559">
    <property type="entry name" value="Sig_transdc_His_kin_internal"/>
</dbReference>
<feature type="transmembrane region" description="Helical" evidence="12">
    <location>
        <begin position="22"/>
        <end position="42"/>
    </location>
</feature>
<dbReference type="Pfam" id="PF06580">
    <property type="entry name" value="His_kinase"/>
    <property type="match status" value="1"/>
</dbReference>
<evidence type="ECO:0000256" key="8">
    <source>
        <dbReference type="ARBA" id="ARBA00022840"/>
    </source>
</evidence>
<dbReference type="Gene3D" id="6.10.340.10">
    <property type="match status" value="1"/>
</dbReference>
<evidence type="ECO:0000256" key="11">
    <source>
        <dbReference type="ARBA" id="ARBA00023136"/>
    </source>
</evidence>
<dbReference type="Proteomes" id="UP001549200">
    <property type="component" value="Unassembled WGS sequence"/>
</dbReference>
<keyword evidence="9 12" id="KW-1133">Transmembrane helix</keyword>
<keyword evidence="4 14" id="KW-0808">Transferase</keyword>
<dbReference type="PROSITE" id="PS50885">
    <property type="entry name" value="HAMP"/>
    <property type="match status" value="1"/>
</dbReference>
<dbReference type="EMBL" id="JBEPLZ010000012">
    <property type="protein sequence ID" value="MET3571629.1"/>
    <property type="molecule type" value="Genomic_DNA"/>
</dbReference>
<keyword evidence="8" id="KW-0067">ATP-binding</keyword>
<dbReference type="InterPro" id="IPR003594">
    <property type="entry name" value="HATPase_dom"/>
</dbReference>
<evidence type="ECO:0000256" key="5">
    <source>
        <dbReference type="ARBA" id="ARBA00022692"/>
    </source>
</evidence>
<keyword evidence="7 14" id="KW-0418">Kinase</keyword>
<protein>
    <submittedName>
        <fullName evidence="14">Two-component system sensor histidine kinase YesM</fullName>
        <ecNumber evidence="14">2.7.13.3</ecNumber>
    </submittedName>
</protein>
<evidence type="ECO:0000256" key="10">
    <source>
        <dbReference type="ARBA" id="ARBA00023012"/>
    </source>
</evidence>
<dbReference type="Gene3D" id="3.30.450.20">
    <property type="entry name" value="PAS domain"/>
    <property type="match status" value="1"/>
</dbReference>